<dbReference type="Proteomes" id="UP000054324">
    <property type="component" value="Unassembled WGS sequence"/>
</dbReference>
<gene>
    <name evidence="1" type="ORF">T265_00073</name>
</gene>
<dbReference type="GeneID" id="20314261"/>
<organism evidence="1 2">
    <name type="scientific">Opisthorchis viverrini</name>
    <name type="common">Southeast Asian liver fluke</name>
    <dbReference type="NCBI Taxonomy" id="6198"/>
    <lineage>
        <taxon>Eukaryota</taxon>
        <taxon>Metazoa</taxon>
        <taxon>Spiralia</taxon>
        <taxon>Lophotrochozoa</taxon>
        <taxon>Platyhelminthes</taxon>
        <taxon>Trematoda</taxon>
        <taxon>Digenea</taxon>
        <taxon>Opisthorchiida</taxon>
        <taxon>Opisthorchiata</taxon>
        <taxon>Opisthorchiidae</taxon>
        <taxon>Opisthorchis</taxon>
    </lineage>
</organism>
<keyword evidence="2" id="KW-1185">Reference proteome</keyword>
<name>A0A075A3H7_OPIVI</name>
<dbReference type="RefSeq" id="XP_009161994.1">
    <property type="nucleotide sequence ID" value="XM_009163730.1"/>
</dbReference>
<dbReference type="CTD" id="20314261"/>
<dbReference type="AlphaFoldDB" id="A0A075A3H7"/>
<evidence type="ECO:0000313" key="2">
    <source>
        <dbReference type="Proteomes" id="UP000054324"/>
    </source>
</evidence>
<protein>
    <submittedName>
        <fullName evidence="1">Uncharacterized protein</fullName>
    </submittedName>
</protein>
<dbReference type="EMBL" id="KL596619">
    <property type="protein sequence ID" value="KER34213.1"/>
    <property type="molecule type" value="Genomic_DNA"/>
</dbReference>
<accession>A0A075A3H7</accession>
<proteinExistence type="predicted"/>
<evidence type="ECO:0000313" key="1">
    <source>
        <dbReference type="EMBL" id="KER34213.1"/>
    </source>
</evidence>
<reference evidence="1 2" key="1">
    <citation type="submission" date="2013-11" db="EMBL/GenBank/DDBJ databases">
        <title>Opisthorchis viverrini - life in the bile duct.</title>
        <authorList>
            <person name="Young N.D."/>
            <person name="Nagarajan N."/>
            <person name="Lin S.J."/>
            <person name="Korhonen P.K."/>
            <person name="Jex A.R."/>
            <person name="Hall R.S."/>
            <person name="Safavi-Hemami H."/>
            <person name="Kaewkong W."/>
            <person name="Bertrand D."/>
            <person name="Gao S."/>
            <person name="Seet Q."/>
            <person name="Wongkham S."/>
            <person name="Teh B.T."/>
            <person name="Wongkham C."/>
            <person name="Intapan P.M."/>
            <person name="Maleewong W."/>
            <person name="Yang X."/>
            <person name="Hu M."/>
            <person name="Wang Z."/>
            <person name="Hofmann A."/>
            <person name="Sternberg P.W."/>
            <person name="Tan P."/>
            <person name="Wang J."/>
            <person name="Gasser R.B."/>
        </authorList>
    </citation>
    <scope>NUCLEOTIDE SEQUENCE [LARGE SCALE GENOMIC DNA]</scope>
</reference>
<dbReference type="KEGG" id="ovi:T265_00073"/>
<sequence length="83" mass="8974">MDGALNPPDANFPAKLNATLLARLSYSCLVYPPSQPPKFTWLTGAGSSNYGTPPITSDSEIYLSRFLKYSGFCFKCAYPGTNA</sequence>